<gene>
    <name evidence="4" type="ORF">Elusimicrob1349_1120</name>
</gene>
<dbReference type="AlphaFoldDB" id="A0A650EMI1"/>
<dbReference type="Pfam" id="PF12236">
    <property type="entry name" value="Head-tail_con"/>
    <property type="match status" value="1"/>
</dbReference>
<dbReference type="InterPro" id="IPR020991">
    <property type="entry name" value="Connector_podovirus"/>
</dbReference>
<comment type="subcellular location">
    <subcellularLocation>
        <location evidence="1">Virion</location>
    </subcellularLocation>
</comment>
<evidence type="ECO:0000256" key="3">
    <source>
        <dbReference type="ARBA" id="ARBA00023219"/>
    </source>
</evidence>
<protein>
    <submittedName>
        <fullName evidence="4">Phage head-tail connector protein</fullName>
    </submittedName>
</protein>
<dbReference type="EMBL" id="MN577571">
    <property type="protein sequence ID" value="QGT50642.1"/>
    <property type="molecule type" value="Genomic_DNA"/>
</dbReference>
<accession>A0A650EMI1</accession>
<evidence type="ECO:0000313" key="4">
    <source>
        <dbReference type="EMBL" id="QGT50642.1"/>
    </source>
</evidence>
<evidence type="ECO:0000256" key="2">
    <source>
        <dbReference type="ARBA" id="ARBA00022612"/>
    </source>
</evidence>
<evidence type="ECO:0000256" key="1">
    <source>
        <dbReference type="ARBA" id="ARBA00004328"/>
    </source>
</evidence>
<reference evidence="4" key="1">
    <citation type="journal article" date="2020" name="J. ISSAAS">
        <title>Lactobacilli and other gastrointestinal microbiota of Peromyscus leucopus, reservoir host for agents of Lyme disease and other zoonoses in North America.</title>
        <authorList>
            <person name="Milovic A."/>
            <person name="Bassam K."/>
            <person name="Shao H."/>
            <person name="Chatzistamou I."/>
            <person name="Tufts D.M."/>
            <person name="Diuk-Wasser M."/>
            <person name="Barbour A.G."/>
        </authorList>
    </citation>
    <scope>NUCLEOTIDE SEQUENCE</scope>
    <source>
        <strain evidence="4">LL30</strain>
    </source>
</reference>
<name>A0A650EMI1_9BACT</name>
<organism evidence="4">
    <name type="scientific">uncultured Elusimicrobia bacterium</name>
    <dbReference type="NCBI Taxonomy" id="699876"/>
    <lineage>
        <taxon>Bacteria</taxon>
        <taxon>Pseudomonadati</taxon>
        <taxon>Elusimicrobiota</taxon>
        <taxon>Elusimicrobia</taxon>
        <taxon>environmental samples</taxon>
    </lineage>
</organism>
<proteinExistence type="predicted"/>
<sequence>MIPTEIKRRFDAVREEAKRHWPLWKELRDYLLPTAGSFDEKPNDPVNLDYLKLLDCDPNQFLTWLAAAMMSGMTNPSREWFALGTDKGVWGETPEEAEYLKKRKERIEYRLHKGNVYLTLLKMYYELPAVGTYVFMVEADPVTGIRTVPFTIGETYLGLGASDKIDTFAHTVYMTPGEMAAHFGNAVPAVIRERAQSAAGATERIAVHHLIEPNRNARVGRADGNNMPFRSVWWTGGHDTFLRESGYKRFPVICPRWDVKHYNSVWGFGPGATVLGALKSLQRVTQDEYVAVELGIKPPLQADAGMQGNINLEPGGISFKSQSVSSGLTPVYQAQMDISKAELLVSKVKNMLRSQFFCDVFLMLAQDDKTGRTATEVAQKMREKMMIFGPVLERLNHECYEPLIELVDQINEDNGDYDDLIPPETLQGREIKITFNSIFQEAQKESGTYSMQQLINFAAQLAQIKADALDWLDADKMMKTAAEKLSSVELLAEEETVASLRANRAQEAAKQQQLQDAAASVELAQGVAAAGASAQEMDFRKGM</sequence>
<keyword evidence="2" id="KW-1188">Viral release from host cell</keyword>
<keyword evidence="3" id="KW-0231">Viral genome packaging</keyword>